<keyword evidence="4 7" id="KW-0418">Kinase</keyword>
<evidence type="ECO:0000313" key="10">
    <source>
        <dbReference type="EMBL" id="MBB4124525.1"/>
    </source>
</evidence>
<feature type="domain" description="Carbohydrate kinase FGGY C-terminal" evidence="9">
    <location>
        <begin position="259"/>
        <end position="445"/>
    </location>
</feature>
<dbReference type="PIRSF" id="PIRSF000538">
    <property type="entry name" value="GlpK"/>
    <property type="match status" value="1"/>
</dbReference>
<dbReference type="GO" id="GO:0004370">
    <property type="term" value="F:glycerol kinase activity"/>
    <property type="evidence" value="ECO:0007669"/>
    <property type="project" value="TreeGrafter"/>
</dbReference>
<evidence type="ECO:0000256" key="7">
    <source>
        <dbReference type="RuleBase" id="RU003733"/>
    </source>
</evidence>
<organism evidence="10 11">
    <name type="scientific">Martelella radicis</name>
    <dbReference type="NCBI Taxonomy" id="1397476"/>
    <lineage>
        <taxon>Bacteria</taxon>
        <taxon>Pseudomonadati</taxon>
        <taxon>Pseudomonadota</taxon>
        <taxon>Alphaproteobacteria</taxon>
        <taxon>Hyphomicrobiales</taxon>
        <taxon>Aurantimonadaceae</taxon>
        <taxon>Martelella</taxon>
    </lineage>
</organism>
<dbReference type="EMBL" id="JACIDZ010000025">
    <property type="protein sequence ID" value="MBB4124525.1"/>
    <property type="molecule type" value="Genomic_DNA"/>
</dbReference>
<feature type="domain" description="Carbohydrate kinase FGGY N-terminal" evidence="8">
    <location>
        <begin position="5"/>
        <end position="248"/>
    </location>
</feature>
<dbReference type="PROSITE" id="PS00445">
    <property type="entry name" value="FGGY_KINASES_2"/>
    <property type="match status" value="1"/>
</dbReference>
<accession>A0A7W6PC25</accession>
<dbReference type="InterPro" id="IPR000577">
    <property type="entry name" value="Carb_kinase_FGGY"/>
</dbReference>
<dbReference type="Gene3D" id="3.30.420.40">
    <property type="match status" value="2"/>
</dbReference>
<dbReference type="SUPFAM" id="SSF53067">
    <property type="entry name" value="Actin-like ATPase domain"/>
    <property type="match status" value="2"/>
</dbReference>
<proteinExistence type="inferred from homology"/>
<evidence type="ECO:0000256" key="1">
    <source>
        <dbReference type="ARBA" id="ARBA00009156"/>
    </source>
</evidence>
<evidence type="ECO:0000256" key="2">
    <source>
        <dbReference type="ARBA" id="ARBA00022679"/>
    </source>
</evidence>
<dbReference type="PANTHER" id="PTHR10196">
    <property type="entry name" value="SUGAR KINASE"/>
    <property type="match status" value="1"/>
</dbReference>
<protein>
    <recommendedName>
        <fullName evidence="6">ATP:glycerol 3-phosphotransferase</fullName>
    </recommendedName>
</protein>
<dbReference type="Pfam" id="PF02782">
    <property type="entry name" value="FGGY_C"/>
    <property type="match status" value="1"/>
</dbReference>
<dbReference type="Pfam" id="PF00370">
    <property type="entry name" value="FGGY_N"/>
    <property type="match status" value="1"/>
</dbReference>
<evidence type="ECO:0000256" key="4">
    <source>
        <dbReference type="ARBA" id="ARBA00022777"/>
    </source>
</evidence>
<name>A0A7W6PC25_9HYPH</name>
<keyword evidence="5" id="KW-0067">ATP-binding</keyword>
<sequence>MTGHILSIDQGTTNTKVLLINEEGTITATGSAGLEVTYPRSGWAETTGDAIWKSVETAIAACLDAAGDVAIAAIGISNQRESVLVWDRKTGNPIGPCIIWQCRRSEERLAPLRTAENERLVRNITGLSLDPLFPAAKIGWLLDNEQGARKAAAEGRLCAGTVDTYLLYRLTGGQSFKTDASNASRTQLFDISAGKWSPELCSLFDVPSALLAEICDSDDNFGETQGGLVLPAAIPIRAMIGDSHAALFAHGARQPGVIKATYGTGTSMMTLTEAPLHSENGLSTTVAWRRGGETLYALEGNITVSGQAAAFASTMLGLDGPAELSTLAQTVGDANGVAFIPALAGLGAPYWDASARGTISGLSLSTRPAHIALATLEAIAMQVCDVADAMAADLGVEITGLLADGGAAANGFLMQLQADLLGAEVNVPSLNALSGYGAGLVAGIATGLFADEDARDLAHKAALTFMPGEASLDRLRRRKHWRNAIEQARCPCR</sequence>
<dbReference type="InterPro" id="IPR043129">
    <property type="entry name" value="ATPase_NBD"/>
</dbReference>
<dbReference type="InterPro" id="IPR018483">
    <property type="entry name" value="Carb_kinase_FGGY_CS"/>
</dbReference>
<keyword evidence="3" id="KW-0547">Nucleotide-binding</keyword>
<dbReference type="InterPro" id="IPR018484">
    <property type="entry name" value="FGGY_N"/>
</dbReference>
<dbReference type="GO" id="GO:0005524">
    <property type="term" value="F:ATP binding"/>
    <property type="evidence" value="ECO:0007669"/>
    <property type="project" value="UniProtKB-KW"/>
</dbReference>
<comment type="similarity">
    <text evidence="1 7">Belongs to the FGGY kinase family.</text>
</comment>
<evidence type="ECO:0000259" key="8">
    <source>
        <dbReference type="Pfam" id="PF00370"/>
    </source>
</evidence>
<dbReference type="GO" id="GO:0019563">
    <property type="term" value="P:glycerol catabolic process"/>
    <property type="evidence" value="ECO:0007669"/>
    <property type="project" value="TreeGrafter"/>
</dbReference>
<keyword evidence="11" id="KW-1185">Reference proteome</keyword>
<dbReference type="InterPro" id="IPR018485">
    <property type="entry name" value="FGGY_C"/>
</dbReference>
<evidence type="ECO:0000259" key="9">
    <source>
        <dbReference type="Pfam" id="PF02782"/>
    </source>
</evidence>
<dbReference type="PANTHER" id="PTHR10196:SF69">
    <property type="entry name" value="GLYCEROL KINASE"/>
    <property type="match status" value="1"/>
</dbReference>
<dbReference type="AlphaFoldDB" id="A0A7W6PC25"/>
<reference evidence="10 11" key="1">
    <citation type="submission" date="2020-08" db="EMBL/GenBank/DDBJ databases">
        <title>Genomic Encyclopedia of Type Strains, Phase IV (KMG-IV): sequencing the most valuable type-strain genomes for metagenomic binning, comparative biology and taxonomic classification.</title>
        <authorList>
            <person name="Goeker M."/>
        </authorList>
    </citation>
    <scope>NUCLEOTIDE SEQUENCE [LARGE SCALE GENOMIC DNA]</scope>
    <source>
        <strain evidence="10 11">DSM 28101</strain>
    </source>
</reference>
<dbReference type="GO" id="GO:0005829">
    <property type="term" value="C:cytosol"/>
    <property type="evidence" value="ECO:0007669"/>
    <property type="project" value="TreeGrafter"/>
</dbReference>
<dbReference type="Proteomes" id="UP000530571">
    <property type="component" value="Unassembled WGS sequence"/>
</dbReference>
<comment type="caution">
    <text evidence="10">The sequence shown here is derived from an EMBL/GenBank/DDBJ whole genome shotgun (WGS) entry which is preliminary data.</text>
</comment>
<evidence type="ECO:0000313" key="11">
    <source>
        <dbReference type="Proteomes" id="UP000530571"/>
    </source>
</evidence>
<evidence type="ECO:0000256" key="6">
    <source>
        <dbReference type="ARBA" id="ARBA00043149"/>
    </source>
</evidence>
<gene>
    <name evidence="10" type="ORF">GGR30_004485</name>
</gene>
<evidence type="ECO:0000256" key="3">
    <source>
        <dbReference type="ARBA" id="ARBA00022741"/>
    </source>
</evidence>
<dbReference type="CDD" id="cd07769">
    <property type="entry name" value="ASKHA_NBD_FGGY_GK"/>
    <property type="match status" value="1"/>
</dbReference>
<evidence type="ECO:0000256" key="5">
    <source>
        <dbReference type="ARBA" id="ARBA00022840"/>
    </source>
</evidence>
<dbReference type="RefSeq" id="WP_183491285.1">
    <property type="nucleotide sequence ID" value="NZ_JACIDZ010000025.1"/>
</dbReference>
<keyword evidence="2 7" id="KW-0808">Transferase</keyword>